<name>A0A225VK68_9STRA</name>
<dbReference type="InterPro" id="IPR052925">
    <property type="entry name" value="Phage_Integrase-like_Recomb"/>
</dbReference>
<dbReference type="InterPro" id="IPR002104">
    <property type="entry name" value="Integrase_catalytic"/>
</dbReference>
<dbReference type="GO" id="GO:0006310">
    <property type="term" value="P:DNA recombination"/>
    <property type="evidence" value="ECO:0007669"/>
    <property type="project" value="UniProtKB-KW"/>
</dbReference>
<dbReference type="PANTHER" id="PTHR34605:SF3">
    <property type="entry name" value="P CELL-TYPE AGGLUTINATION PROTEIN MAP4-LIKE-RELATED"/>
    <property type="match status" value="1"/>
</dbReference>
<protein>
    <recommendedName>
        <fullName evidence="3">Tyr recombinase domain-containing protein</fullName>
    </recommendedName>
</protein>
<dbReference type="GO" id="GO:0015074">
    <property type="term" value="P:DNA integration"/>
    <property type="evidence" value="ECO:0007669"/>
    <property type="project" value="InterPro"/>
</dbReference>
<accession>A0A225VK68</accession>
<dbReference type="PROSITE" id="PS51898">
    <property type="entry name" value="TYR_RECOMBINASE"/>
    <property type="match status" value="1"/>
</dbReference>
<feature type="region of interest" description="Disordered" evidence="2">
    <location>
        <begin position="131"/>
        <end position="154"/>
    </location>
</feature>
<gene>
    <name evidence="4" type="ORF">PHMEG_00022792</name>
</gene>
<dbReference type="InterPro" id="IPR011010">
    <property type="entry name" value="DNA_brk_join_enz"/>
</dbReference>
<evidence type="ECO:0000259" key="3">
    <source>
        <dbReference type="PROSITE" id="PS51898"/>
    </source>
</evidence>
<dbReference type="SUPFAM" id="SSF56349">
    <property type="entry name" value="DNA breaking-rejoining enzymes"/>
    <property type="match status" value="1"/>
</dbReference>
<sequence>RGSKTDQLGIATSRTMAISGTSWLCPVRAALALLKENSRLPPHAPLCWADNAILPARVVDRAIKQAAEACGYESSRYGTHSFRAGGATALYQAGCDDSTIKLQGRWASDCFQQYIHIDAASRDQLAEMMATAAPGQSSVRRRRKITSSMGDPQL</sequence>
<dbReference type="OrthoDB" id="118193at2759"/>
<evidence type="ECO:0000256" key="2">
    <source>
        <dbReference type="SAM" id="MobiDB-lite"/>
    </source>
</evidence>
<dbReference type="EMBL" id="NBNE01004576">
    <property type="protein sequence ID" value="OWZ05167.1"/>
    <property type="molecule type" value="Genomic_DNA"/>
</dbReference>
<organism evidence="4 5">
    <name type="scientific">Phytophthora megakarya</name>
    <dbReference type="NCBI Taxonomy" id="4795"/>
    <lineage>
        <taxon>Eukaryota</taxon>
        <taxon>Sar</taxon>
        <taxon>Stramenopiles</taxon>
        <taxon>Oomycota</taxon>
        <taxon>Peronosporomycetes</taxon>
        <taxon>Peronosporales</taxon>
        <taxon>Peronosporaceae</taxon>
        <taxon>Phytophthora</taxon>
    </lineage>
</organism>
<dbReference type="Gene3D" id="1.10.443.10">
    <property type="entry name" value="Intergrase catalytic core"/>
    <property type="match status" value="1"/>
</dbReference>
<evidence type="ECO:0000313" key="4">
    <source>
        <dbReference type="EMBL" id="OWZ05167.1"/>
    </source>
</evidence>
<dbReference type="Proteomes" id="UP000198211">
    <property type="component" value="Unassembled WGS sequence"/>
</dbReference>
<feature type="non-terminal residue" evidence="4">
    <location>
        <position position="1"/>
    </location>
</feature>
<dbReference type="InterPro" id="IPR013762">
    <property type="entry name" value="Integrase-like_cat_sf"/>
</dbReference>
<comment type="caution">
    <text evidence="4">The sequence shown here is derived from an EMBL/GenBank/DDBJ whole genome shotgun (WGS) entry which is preliminary data.</text>
</comment>
<dbReference type="AlphaFoldDB" id="A0A225VK68"/>
<keyword evidence="5" id="KW-1185">Reference proteome</keyword>
<keyword evidence="1" id="KW-0233">DNA recombination</keyword>
<dbReference type="PANTHER" id="PTHR34605">
    <property type="entry name" value="PHAGE_INTEGRASE DOMAIN-CONTAINING PROTEIN"/>
    <property type="match status" value="1"/>
</dbReference>
<evidence type="ECO:0000313" key="5">
    <source>
        <dbReference type="Proteomes" id="UP000198211"/>
    </source>
</evidence>
<reference evidence="5" key="1">
    <citation type="submission" date="2017-03" db="EMBL/GenBank/DDBJ databases">
        <title>Phytopthora megakarya and P. palmivora, two closely related causual agents of cacao black pod achieved similar genome size and gene model numbers by different mechanisms.</title>
        <authorList>
            <person name="Ali S."/>
            <person name="Shao J."/>
            <person name="Larry D.J."/>
            <person name="Kronmiller B."/>
            <person name="Shen D."/>
            <person name="Strem M.D."/>
            <person name="Melnick R.L."/>
            <person name="Guiltinan M.J."/>
            <person name="Tyler B.M."/>
            <person name="Meinhardt L.W."/>
            <person name="Bailey B.A."/>
        </authorList>
    </citation>
    <scope>NUCLEOTIDE SEQUENCE [LARGE SCALE GENOMIC DNA]</scope>
    <source>
        <strain evidence="5">zdho120</strain>
    </source>
</reference>
<evidence type="ECO:0000256" key="1">
    <source>
        <dbReference type="ARBA" id="ARBA00023172"/>
    </source>
</evidence>
<proteinExistence type="predicted"/>
<feature type="domain" description="Tyr recombinase" evidence="3">
    <location>
        <begin position="1"/>
        <end position="130"/>
    </location>
</feature>
<dbReference type="GO" id="GO:0003677">
    <property type="term" value="F:DNA binding"/>
    <property type="evidence" value="ECO:0007669"/>
    <property type="project" value="InterPro"/>
</dbReference>